<evidence type="ECO:0000256" key="1">
    <source>
        <dbReference type="SAM" id="Coils"/>
    </source>
</evidence>
<evidence type="ECO:0000313" key="5">
    <source>
        <dbReference type="Proteomes" id="UP000030762"/>
    </source>
</evidence>
<evidence type="ECO:0000313" key="4">
    <source>
        <dbReference type="EMBL" id="EQC36901.1"/>
    </source>
</evidence>
<dbReference type="Pfam" id="PF01590">
    <property type="entry name" value="GAF"/>
    <property type="match status" value="1"/>
</dbReference>
<keyword evidence="5" id="KW-1185">Reference proteome</keyword>
<organism evidence="4 5">
    <name type="scientific">Saprolegnia diclina (strain VS20)</name>
    <dbReference type="NCBI Taxonomy" id="1156394"/>
    <lineage>
        <taxon>Eukaryota</taxon>
        <taxon>Sar</taxon>
        <taxon>Stramenopiles</taxon>
        <taxon>Oomycota</taxon>
        <taxon>Saprolegniomycetes</taxon>
        <taxon>Saprolegniales</taxon>
        <taxon>Saprolegniaceae</taxon>
        <taxon>Saprolegnia</taxon>
    </lineage>
</organism>
<gene>
    <name evidence="4" type="ORF">SDRG_05730</name>
</gene>
<proteinExistence type="predicted"/>
<dbReference type="Proteomes" id="UP000030762">
    <property type="component" value="Unassembled WGS sequence"/>
</dbReference>
<feature type="region of interest" description="Disordered" evidence="2">
    <location>
        <begin position="422"/>
        <end position="481"/>
    </location>
</feature>
<dbReference type="SUPFAM" id="SSF55781">
    <property type="entry name" value="GAF domain-like"/>
    <property type="match status" value="4"/>
</dbReference>
<dbReference type="GeneID" id="19946457"/>
<keyword evidence="1" id="KW-0175">Coiled coil</keyword>
<feature type="coiled-coil region" evidence="1">
    <location>
        <begin position="506"/>
        <end position="540"/>
    </location>
</feature>
<feature type="region of interest" description="Disordered" evidence="2">
    <location>
        <begin position="39"/>
        <end position="66"/>
    </location>
</feature>
<accession>T0QQ74</accession>
<feature type="domain" description="GAF" evidence="3">
    <location>
        <begin position="1070"/>
        <end position="1224"/>
    </location>
</feature>
<dbReference type="eggNOG" id="KOG3689">
    <property type="taxonomic scope" value="Eukaryota"/>
</dbReference>
<evidence type="ECO:0000259" key="3">
    <source>
        <dbReference type="SMART" id="SM00065"/>
    </source>
</evidence>
<dbReference type="InterPro" id="IPR003018">
    <property type="entry name" value="GAF"/>
</dbReference>
<feature type="domain" description="GAF" evidence="3">
    <location>
        <begin position="899"/>
        <end position="1056"/>
    </location>
</feature>
<feature type="coiled-coil region" evidence="1">
    <location>
        <begin position="386"/>
        <end position="420"/>
    </location>
</feature>
<dbReference type="RefSeq" id="XP_008609682.1">
    <property type="nucleotide sequence ID" value="XM_008611460.1"/>
</dbReference>
<dbReference type="OMA" id="QLANYSH"/>
<name>T0QQ74_SAPDV</name>
<dbReference type="SMART" id="SM00065">
    <property type="entry name" value="GAF"/>
    <property type="match status" value="2"/>
</dbReference>
<dbReference type="OrthoDB" id="74705at2759"/>
<reference evidence="4 5" key="1">
    <citation type="submission" date="2012-04" db="EMBL/GenBank/DDBJ databases">
        <title>The Genome Sequence of Saprolegnia declina VS20.</title>
        <authorList>
            <consortium name="The Broad Institute Genome Sequencing Platform"/>
            <person name="Russ C."/>
            <person name="Nusbaum C."/>
            <person name="Tyler B."/>
            <person name="van West P."/>
            <person name="Dieguez-Uribeondo J."/>
            <person name="de Bruijn I."/>
            <person name="Tripathy S."/>
            <person name="Jiang R."/>
            <person name="Young S.K."/>
            <person name="Zeng Q."/>
            <person name="Gargeya S."/>
            <person name="Fitzgerald M."/>
            <person name="Haas B."/>
            <person name="Abouelleil A."/>
            <person name="Alvarado L."/>
            <person name="Arachchi H.M."/>
            <person name="Berlin A."/>
            <person name="Chapman S.B."/>
            <person name="Goldberg J."/>
            <person name="Griggs A."/>
            <person name="Gujja S."/>
            <person name="Hansen M."/>
            <person name="Howarth C."/>
            <person name="Imamovic A."/>
            <person name="Larimer J."/>
            <person name="McCowen C."/>
            <person name="Montmayeur A."/>
            <person name="Murphy C."/>
            <person name="Neiman D."/>
            <person name="Pearson M."/>
            <person name="Priest M."/>
            <person name="Roberts A."/>
            <person name="Saif S."/>
            <person name="Shea T."/>
            <person name="Sisk P."/>
            <person name="Sykes S."/>
            <person name="Wortman J."/>
            <person name="Nusbaum C."/>
            <person name="Birren B."/>
        </authorList>
    </citation>
    <scope>NUCLEOTIDE SEQUENCE [LARGE SCALE GENOMIC DNA]</scope>
    <source>
        <strain evidence="4 5">VS20</strain>
    </source>
</reference>
<dbReference type="InParanoid" id="T0QQ74"/>
<dbReference type="STRING" id="1156394.T0QQ74"/>
<feature type="region of interest" description="Disordered" evidence="2">
    <location>
        <begin position="247"/>
        <end position="268"/>
    </location>
</feature>
<dbReference type="EMBL" id="JH767146">
    <property type="protein sequence ID" value="EQC36901.1"/>
    <property type="molecule type" value="Genomic_DNA"/>
</dbReference>
<protein>
    <recommendedName>
        <fullName evidence="3">GAF domain-containing protein</fullName>
    </recommendedName>
</protein>
<dbReference type="Gene3D" id="3.30.450.40">
    <property type="match status" value="4"/>
</dbReference>
<evidence type="ECO:0000256" key="2">
    <source>
        <dbReference type="SAM" id="MobiDB-lite"/>
    </source>
</evidence>
<sequence>MLHAHCIVEISKSSLNVHVRLELLQRQIDDLAKASTNMDSLLGKNPMKRAPRSSAGQHESAAEQVEPDDASLIDALAVMLASWQQALHIPRIDWGQFQGLALDDAQFDRPKPFTDCFKEVPESHDAGKEAFFVKCLKSIKPFVMDDFVQINDSLDDDTVNDPMGSIEMDYDMPDPLDADDAEPFDLDAPMIDEPQPFSDQNMIDDNQLPRDDGIEDISDIEDSRPHIAQAGRANARPASLAFEPALEQNSPSQPHTDDVGSIEGPGVDNSSLQAKILQAFQRAKDASQRRPKALKHTKRAFVALIFLASRSNDNHLHLKVTSMRNYSDVKIQLGHDEASAVTESSVSEPPENEPLNEFVQISRTVTTNAESYRTLEILNRNAVVKLRDQAKLIERLKSEKVALEERVRSLQQDVQLKQQMGHSIALAKRGPERNLPQLDTGRNEGISIPRSPARPHSTPASSPRGASPRAVMSPDRSAAMTPTELREVQGLRLKVHHLEIEKKKRNDEFTAQTKIYARKVQKLEQELAELDTRLRERDTQIRMLEIRAQHQSQELHGNLVSPRMLTDAIWGNVVPLKTHVEPVHTKSDVGAAFDELLTSKLLDTLQNLPGHYTNQWLHEVKETATKLAVVHAGFKALAGSFQRAAASTSLYDLVQLMSTEALALVGAEEAFVFVVDQFQKNELWCRSMRGDGELVTSRFQIPPVSVALQSSYSEYMAHQPAKHTHHKSTTPAIPGRTEYHRAEAFVGASVPAVVLPHALLHTAPGFAPYAYHTRETLNIPGCKIASHPLYSGDSTSTDRLIALKSSATLLLPICSSDSLEPIAILQVCGKTQTFRGMGIEVEVENCRPFSHEDQLLLAAFANFCGGMLKKVMSFAELETNRRSEYELLSLSRQIFTCLDFKKLSMLVMKSTKELLDTDRCTLFVTKMTSPTETVLSAWQSDMGTGSIDFHKGTEIVVRHGEGIAGACAELRSLVNVPDAYEDKRFNRAYDEKTKYRTKSILAAPIMSSKSTLLGVIQMINKSGGTPFRAKDEEHLVVVAQLIALAMENSNLFQKTQDVSRCIGTYIRHLHLNEALLNLSAAAEDIVGVQGATIYLVDERTNELFTFHKVRKTRIDIRPSSYKGSIMEEAMTKRTVVIVNNTGMCLHYNPAVDAINGIAAHQIMFVPLFQYGKNHFQDKIFIGLVHLINRKGTVHDFDEDDSLVAIVANQAAGILTSIMERQNNLQLHEDTKLLLETCMSFYKELNPLGVMNAVYNAATATFSIEQGHLWLLNEDKSSLWTPKLLPPEELQFANPSLLRRFSVSTSDRLEVPCIEGLLKRVVQEGRMICVRRWDLIGEANHIEGVQRITATDRAAGFTDFAVTAAPVWDSFGIEILGVLMLLYPRGRSLHRLELSKIPIFTRQITGALMVCREVSRHLHHVRRLESMLRGYGHGDFPPPNCYSSLPGSPAHVAAHVFSLAIEIDAHGWLKTQTYPINLFSKTFSLKSRTELLRLPMDSIGNRHVMQVTNSPRAVFAKEHFDKWVGHEIAFGDWEKVKYDIHNALSRKETLSAYYGSSRSGRKVTLAPLSTSLPTPRLGDEDGRPLWDLSDHIRHEVASFLWLFCTKDLRIEWSQVFALFMPYDKEVTGTVEPLHFEHVLKACGVHLNHHEHDALGKMFAVYAKPEKGQLVDMDGAYVILYRELFQSLAPSFIKHTQFDYEIFPTLNATTHAVSSIQLILSPTGAEFTTISTL</sequence>
<dbReference type="InterPro" id="IPR029016">
    <property type="entry name" value="GAF-like_dom_sf"/>
</dbReference>
<dbReference type="VEuPathDB" id="FungiDB:SDRG_05730"/>